<accession>A0A3G4ZZW9</accession>
<gene>
    <name evidence="1" type="ORF">Faunusvirus22_12</name>
</gene>
<proteinExistence type="predicted"/>
<dbReference type="EMBL" id="MK072153">
    <property type="protein sequence ID" value="AYV79561.1"/>
    <property type="molecule type" value="Genomic_DNA"/>
</dbReference>
<evidence type="ECO:0000313" key="1">
    <source>
        <dbReference type="EMBL" id="AYV79561.1"/>
    </source>
</evidence>
<name>A0A3G4ZZW9_9VIRU</name>
<protein>
    <submittedName>
        <fullName evidence="1">Uncharacterized protein</fullName>
    </submittedName>
</protein>
<reference evidence="1" key="1">
    <citation type="submission" date="2018-10" db="EMBL/GenBank/DDBJ databases">
        <title>Hidden diversity of soil giant viruses.</title>
        <authorList>
            <person name="Schulz F."/>
            <person name="Alteio L."/>
            <person name="Goudeau D."/>
            <person name="Ryan E.M."/>
            <person name="Malmstrom R.R."/>
            <person name="Blanchard J."/>
            <person name="Woyke T."/>
        </authorList>
    </citation>
    <scope>NUCLEOTIDE SEQUENCE</scope>
    <source>
        <strain evidence="1">FNV1</strain>
    </source>
</reference>
<organism evidence="1">
    <name type="scientific">Faunusvirus sp</name>
    <dbReference type="NCBI Taxonomy" id="2487766"/>
    <lineage>
        <taxon>Viruses</taxon>
        <taxon>Varidnaviria</taxon>
        <taxon>Bamfordvirae</taxon>
        <taxon>Nucleocytoviricota</taxon>
        <taxon>Megaviricetes</taxon>
        <taxon>Imitervirales</taxon>
        <taxon>Mimiviridae</taxon>
    </lineage>
</organism>
<sequence>MHDNKTPQIDINTLIDEINDYNKQKNDKKHKYKIYNTTSDEMQAIISLITGPIIYPIADNSDIIRYDTENDVKCDKQPTCNEKATYHIKSTNKYLCWHHSFDAIYDIK</sequence>